<evidence type="ECO:0000313" key="1">
    <source>
        <dbReference type="EMBL" id="VDO65974.1"/>
    </source>
</evidence>
<dbReference type="WBParaSite" id="HPLM_0001762001-mRNA-1">
    <property type="protein sequence ID" value="HPLM_0001762001-mRNA-1"/>
    <property type="gene ID" value="HPLM_0001762001"/>
</dbReference>
<dbReference type="OMA" id="GGFFHEM"/>
<dbReference type="AlphaFoldDB" id="A0A0N4X057"/>
<dbReference type="OrthoDB" id="5823913at2759"/>
<reference evidence="1 2" key="2">
    <citation type="submission" date="2018-11" db="EMBL/GenBank/DDBJ databases">
        <authorList>
            <consortium name="Pathogen Informatics"/>
        </authorList>
    </citation>
    <scope>NUCLEOTIDE SEQUENCE [LARGE SCALE GENOMIC DNA]</scope>
    <source>
        <strain evidence="1 2">MHpl1</strain>
    </source>
</reference>
<protein>
    <submittedName>
        <fullName evidence="1 3">Uncharacterized protein</fullName>
    </submittedName>
</protein>
<dbReference type="EMBL" id="UZAF01020060">
    <property type="protein sequence ID" value="VDO65974.1"/>
    <property type="molecule type" value="Genomic_DNA"/>
</dbReference>
<keyword evidence="2" id="KW-1185">Reference proteome</keyword>
<organism evidence="3">
    <name type="scientific">Haemonchus placei</name>
    <name type="common">Barber's pole worm</name>
    <dbReference type="NCBI Taxonomy" id="6290"/>
    <lineage>
        <taxon>Eukaryota</taxon>
        <taxon>Metazoa</taxon>
        <taxon>Ecdysozoa</taxon>
        <taxon>Nematoda</taxon>
        <taxon>Chromadorea</taxon>
        <taxon>Rhabditida</taxon>
        <taxon>Rhabditina</taxon>
        <taxon>Rhabditomorpha</taxon>
        <taxon>Strongyloidea</taxon>
        <taxon>Trichostrongylidae</taxon>
        <taxon>Haemonchus</taxon>
    </lineage>
</organism>
<accession>A0A0N4X057</accession>
<sequence length="268" mass="29719">MPPAGGTEVIISEIDDSHCMQSVGNSSVGQTVLERDEGVKFDENGLVRPTIVESSEVIDPCGCPANLRAIGEIVNDVVSEVVQDVPPEVKEAACTSSLVFASLAGLFFSIALYRYLRHLYYPEPEGFFCSTFSWLFAPLFDALCERQPPGGFFHEMRHESTVLYGEVQESISNFFQLMMDGFHALGVIFSKMLEGLIGNIDDGIEELSENIDDGIEELSENVSENVSFLARFCSQVFYGTLHIFTDTISKCGQSVIDIFSHDSHDRWE</sequence>
<proteinExistence type="predicted"/>
<evidence type="ECO:0000313" key="2">
    <source>
        <dbReference type="Proteomes" id="UP000268014"/>
    </source>
</evidence>
<reference evidence="3" key="1">
    <citation type="submission" date="2017-02" db="UniProtKB">
        <authorList>
            <consortium name="WormBaseParasite"/>
        </authorList>
    </citation>
    <scope>IDENTIFICATION</scope>
</reference>
<name>A0A0N4X057_HAEPC</name>
<evidence type="ECO:0000313" key="3">
    <source>
        <dbReference type="WBParaSite" id="HPLM_0001762001-mRNA-1"/>
    </source>
</evidence>
<gene>
    <name evidence="1" type="ORF">HPLM_LOCUS17612</name>
</gene>
<dbReference type="Proteomes" id="UP000268014">
    <property type="component" value="Unassembled WGS sequence"/>
</dbReference>